<dbReference type="OrthoDB" id="3831424at2"/>
<evidence type="ECO:0000313" key="3">
    <source>
        <dbReference type="Proteomes" id="UP000184501"/>
    </source>
</evidence>
<gene>
    <name evidence="2" type="ORF">SAMN05444320_104421</name>
</gene>
<dbReference type="SMART" id="SM00530">
    <property type="entry name" value="HTH_XRE"/>
    <property type="match status" value="1"/>
</dbReference>
<feature type="domain" description="HTH cro/C1-type" evidence="1">
    <location>
        <begin position="10"/>
        <end position="45"/>
    </location>
</feature>
<dbReference type="Gene3D" id="1.10.260.40">
    <property type="entry name" value="lambda repressor-like DNA-binding domains"/>
    <property type="match status" value="1"/>
</dbReference>
<dbReference type="Proteomes" id="UP000184501">
    <property type="component" value="Unassembled WGS sequence"/>
</dbReference>
<dbReference type="EMBL" id="FQVN01000004">
    <property type="protein sequence ID" value="SHF65348.1"/>
    <property type="molecule type" value="Genomic_DNA"/>
</dbReference>
<protein>
    <submittedName>
        <fullName evidence="2">Helix-turn-helix domain-containing protein</fullName>
    </submittedName>
</protein>
<dbReference type="InterPro" id="IPR001387">
    <property type="entry name" value="Cro/C1-type_HTH"/>
</dbReference>
<dbReference type="PROSITE" id="PS50943">
    <property type="entry name" value="HTH_CROC1"/>
    <property type="match status" value="1"/>
</dbReference>
<evidence type="ECO:0000313" key="2">
    <source>
        <dbReference type="EMBL" id="SHF65348.1"/>
    </source>
</evidence>
<reference evidence="2 3" key="1">
    <citation type="submission" date="2016-11" db="EMBL/GenBank/DDBJ databases">
        <authorList>
            <person name="Jaros S."/>
            <person name="Januszkiewicz K."/>
            <person name="Wedrychowicz H."/>
        </authorList>
    </citation>
    <scope>NUCLEOTIDE SEQUENCE [LARGE SCALE GENOMIC DNA]</scope>
    <source>
        <strain evidence="2 3">DSM 44523</strain>
    </source>
</reference>
<dbReference type="AlphaFoldDB" id="A0A1M5DE44"/>
<accession>A0A1M5DE44</accession>
<dbReference type="GO" id="GO:0003677">
    <property type="term" value="F:DNA binding"/>
    <property type="evidence" value="ECO:0007669"/>
    <property type="project" value="InterPro"/>
</dbReference>
<name>A0A1M5DE44_STRHI</name>
<dbReference type="STRING" id="2017.SAMN05444320_104421"/>
<dbReference type="RefSeq" id="WP_073483456.1">
    <property type="nucleotide sequence ID" value="NZ_FQVN01000004.1"/>
</dbReference>
<sequence>MRSLRLGAALRAARTRAGLSQKALAARLGYERSSIAHVERGDQRPPEEFWSRADVVCRAEGQLLAAYRQHLSSRAERRRPPFDTFAVPAAEEDETDRRDLLKCLRTAGIVVAGWPLAPSALAETRRVTLDEVEHVRRAAQLYRAAIYQHGATVELQRGLTALLDRTTALLSEVNGPGQRSELLDVLADTAGVAGYASRDRGQVERAHHFYVLGLQASRSAEDPVLARYLLVRLAGLYLELTQPREVLTCLDSAERVGTPTHAEKSNLLMLRAWALAQSGEAQEVHRAVGRAEEEMSRVGDQRDDVVERERRHVSPAELFSLTGASYVELARREPRHAREAARRLVMALGSRGPEYARNATLDVVSLAEAHLRGGDLDAARHFAHRAETAARTTTSRRVHRRLGELRQGLRLRQA</sequence>
<dbReference type="Pfam" id="PF13560">
    <property type="entry name" value="HTH_31"/>
    <property type="match status" value="1"/>
</dbReference>
<organism evidence="2 3">
    <name type="scientific">Streptoalloteichus hindustanus</name>
    <dbReference type="NCBI Taxonomy" id="2017"/>
    <lineage>
        <taxon>Bacteria</taxon>
        <taxon>Bacillati</taxon>
        <taxon>Actinomycetota</taxon>
        <taxon>Actinomycetes</taxon>
        <taxon>Pseudonocardiales</taxon>
        <taxon>Pseudonocardiaceae</taxon>
        <taxon>Streptoalloteichus</taxon>
    </lineage>
</organism>
<evidence type="ECO:0000259" key="1">
    <source>
        <dbReference type="PROSITE" id="PS50943"/>
    </source>
</evidence>
<keyword evidence="3" id="KW-1185">Reference proteome</keyword>
<dbReference type="CDD" id="cd00093">
    <property type="entry name" value="HTH_XRE"/>
    <property type="match status" value="1"/>
</dbReference>
<dbReference type="SUPFAM" id="SSF47413">
    <property type="entry name" value="lambda repressor-like DNA-binding domains"/>
    <property type="match status" value="1"/>
</dbReference>
<dbReference type="InterPro" id="IPR010982">
    <property type="entry name" value="Lambda_DNA-bd_dom_sf"/>
</dbReference>
<proteinExistence type="predicted"/>